<dbReference type="PANTHER" id="PTHR11941">
    <property type="entry name" value="ENOYL-COA HYDRATASE-RELATED"/>
    <property type="match status" value="1"/>
</dbReference>
<dbReference type="Pfam" id="PF00378">
    <property type="entry name" value="ECH_1"/>
    <property type="match status" value="1"/>
</dbReference>
<proteinExistence type="predicted"/>
<reference evidence="2 5" key="2">
    <citation type="journal article" date="2019" name="Emerg. Microbes Infect.">
        <title>Comprehensive subspecies identification of 175 nontuberculous mycobacteria species based on 7547 genomic profiles.</title>
        <authorList>
            <person name="Matsumoto Y."/>
            <person name="Kinjo T."/>
            <person name="Motooka D."/>
            <person name="Nabeya D."/>
            <person name="Jung N."/>
            <person name="Uechi K."/>
            <person name="Horii T."/>
            <person name="Iida T."/>
            <person name="Fujita J."/>
            <person name="Nakamura S."/>
        </authorList>
    </citation>
    <scope>NUCLEOTIDE SEQUENCE [LARGE SCALE GENOMIC DNA]</scope>
    <source>
        <strain evidence="2 5">JCM 18113</strain>
    </source>
</reference>
<reference evidence="3 4" key="1">
    <citation type="submission" date="2017-02" db="EMBL/GenBank/DDBJ databases">
        <title>The new phylogeny of genus Mycobacterium.</title>
        <authorList>
            <person name="Tortoli E."/>
            <person name="Trovato A."/>
            <person name="Cirillo D.M."/>
        </authorList>
    </citation>
    <scope>NUCLEOTIDE SEQUENCE [LARGE SCALE GENOMIC DNA]</scope>
    <source>
        <strain evidence="3 4">DSM 45255</strain>
    </source>
</reference>
<dbReference type="SUPFAM" id="SSF52096">
    <property type="entry name" value="ClpP/crotonase"/>
    <property type="match status" value="1"/>
</dbReference>
<evidence type="ECO:0000256" key="1">
    <source>
        <dbReference type="ARBA" id="ARBA00023098"/>
    </source>
</evidence>
<dbReference type="EMBL" id="AP022590">
    <property type="protein sequence ID" value="BBY39947.1"/>
    <property type="molecule type" value="Genomic_DNA"/>
</dbReference>
<evidence type="ECO:0000313" key="3">
    <source>
        <dbReference type="EMBL" id="ORB06048.1"/>
    </source>
</evidence>
<accession>A0A1X0FWZ1</accession>
<dbReference type="InterPro" id="IPR029045">
    <property type="entry name" value="ClpP/crotonase-like_dom_sf"/>
</dbReference>
<dbReference type="PANTHER" id="PTHR11941:SF54">
    <property type="entry name" value="ENOYL-COA HYDRATASE, MITOCHONDRIAL"/>
    <property type="match status" value="1"/>
</dbReference>
<dbReference type="RefSeq" id="WP_083095165.1">
    <property type="nucleotide sequence ID" value="NZ_AP022590.1"/>
</dbReference>
<dbReference type="GO" id="GO:0006635">
    <property type="term" value="P:fatty acid beta-oxidation"/>
    <property type="evidence" value="ECO:0007669"/>
    <property type="project" value="TreeGrafter"/>
</dbReference>
<dbReference type="CDD" id="cd06558">
    <property type="entry name" value="crotonase-like"/>
    <property type="match status" value="1"/>
</dbReference>
<dbReference type="InterPro" id="IPR001753">
    <property type="entry name" value="Enoyl-CoA_hydra/iso"/>
</dbReference>
<dbReference type="GO" id="GO:0003824">
    <property type="term" value="F:catalytic activity"/>
    <property type="evidence" value="ECO:0007669"/>
    <property type="project" value="UniProtKB-ARBA"/>
</dbReference>
<reference evidence="2" key="3">
    <citation type="submission" date="2020-02" db="EMBL/GenBank/DDBJ databases">
        <authorList>
            <person name="Matsumoto Y."/>
            <person name="Motooka D."/>
            <person name="Nakamura S."/>
        </authorList>
    </citation>
    <scope>NUCLEOTIDE SEQUENCE</scope>
    <source>
        <strain evidence="2">JCM 18113</strain>
    </source>
</reference>
<dbReference type="Gene3D" id="3.90.226.10">
    <property type="entry name" value="2-enoyl-CoA Hydratase, Chain A, domain 1"/>
    <property type="match status" value="1"/>
</dbReference>
<dbReference type="STRING" id="560555.BST30_12495"/>
<keyword evidence="5" id="KW-1185">Reference proteome</keyword>
<evidence type="ECO:0000313" key="4">
    <source>
        <dbReference type="Proteomes" id="UP000192760"/>
    </source>
</evidence>
<evidence type="ECO:0000313" key="5">
    <source>
        <dbReference type="Proteomes" id="UP000465812"/>
    </source>
</evidence>
<dbReference type="EMBL" id="MVHW01000011">
    <property type="protein sequence ID" value="ORB06048.1"/>
    <property type="molecule type" value="Genomic_DNA"/>
</dbReference>
<sequence length="254" mass="27242">MAQNISVSTADHVSIIEITRPPANYFDRQLIGEIVDAAADVHAHGTRAIVLCSQGKHFCAGANFAQGEMDEDRARSSELLYREAVRLFDVAVPIVAAVQGSAVGGGLGLACAADFRVAAPSSRFHANFSMLGFHHGFGLSVTLPGIVGQQKATDLLYTSRRIDGQRAFDIGLVDRLVPDGDVRDEALRWAVEIAAAAPLAVQSIRQTLRAPLVSQVRAVLDRELAEQRTLWATEDSKIGIAANLAREKAVFTGQ</sequence>
<gene>
    <name evidence="3" type="ORF">BST30_12495</name>
    <name evidence="2" type="ORF">MMAN_40810</name>
</gene>
<name>A0A1X0FWZ1_MYCNT</name>
<keyword evidence="1" id="KW-0443">Lipid metabolism</keyword>
<dbReference type="Proteomes" id="UP000465812">
    <property type="component" value="Chromosome"/>
</dbReference>
<dbReference type="AlphaFoldDB" id="A0A1X0FWZ1"/>
<evidence type="ECO:0000313" key="2">
    <source>
        <dbReference type="EMBL" id="BBY39947.1"/>
    </source>
</evidence>
<organism evidence="3 4">
    <name type="scientific">Mycobacterium mantenii</name>
    <dbReference type="NCBI Taxonomy" id="560555"/>
    <lineage>
        <taxon>Bacteria</taxon>
        <taxon>Bacillati</taxon>
        <taxon>Actinomycetota</taxon>
        <taxon>Actinomycetes</taxon>
        <taxon>Mycobacteriales</taxon>
        <taxon>Mycobacteriaceae</taxon>
        <taxon>Mycobacterium</taxon>
        <taxon>Mycobacterium avium complex (MAC)</taxon>
    </lineage>
</organism>
<dbReference type="Proteomes" id="UP000192760">
    <property type="component" value="Unassembled WGS sequence"/>
</dbReference>
<protein>
    <submittedName>
        <fullName evidence="3">Enoyl-CoA hydratase</fullName>
    </submittedName>
</protein>